<dbReference type="CDD" id="cd16302">
    <property type="entry name" value="CcrA-like_MBL-B1"/>
    <property type="match status" value="1"/>
</dbReference>
<dbReference type="EC" id="3.5.2.6" evidence="6"/>
<comment type="cofactor">
    <cofactor evidence="2">
        <name>Zn(2+)</name>
        <dbReference type="ChEBI" id="CHEBI:29105"/>
    </cofactor>
</comment>
<evidence type="ECO:0000256" key="11">
    <source>
        <dbReference type="ARBA" id="ARBA00022833"/>
    </source>
</evidence>
<dbReference type="Proteomes" id="UP000514509">
    <property type="component" value="Chromosome"/>
</dbReference>
<dbReference type="InterPro" id="IPR036866">
    <property type="entry name" value="RibonucZ/Hydroxyglut_hydro"/>
</dbReference>
<dbReference type="InterPro" id="IPR001018">
    <property type="entry name" value="Beta-lactamase_class-B_CS"/>
</dbReference>
<dbReference type="Pfam" id="PF00753">
    <property type="entry name" value="Lactamase_B"/>
    <property type="match status" value="1"/>
</dbReference>
<name>A0A7L7L4D5_9BACT</name>
<dbReference type="Gene3D" id="3.60.15.10">
    <property type="entry name" value="Ribonuclease Z/Hydroxyacylglutathione hydrolase-like"/>
    <property type="match status" value="1"/>
</dbReference>
<evidence type="ECO:0000256" key="3">
    <source>
        <dbReference type="ARBA" id="ARBA00004418"/>
    </source>
</evidence>
<evidence type="ECO:0000256" key="8">
    <source>
        <dbReference type="ARBA" id="ARBA00022729"/>
    </source>
</evidence>
<comment type="subcellular location">
    <subcellularLocation>
        <location evidence="3">Periplasm</location>
    </subcellularLocation>
</comment>
<comment type="similarity">
    <text evidence="4">Belongs to the metallo-beta-lactamase superfamily. Class-B beta-lactamase family.</text>
</comment>
<keyword evidence="15" id="KW-1185">Reference proteome</keyword>
<comment type="subunit">
    <text evidence="5">Monomer.</text>
</comment>
<dbReference type="KEGG" id="add:HUW48_03970"/>
<evidence type="ECO:0000313" key="15">
    <source>
        <dbReference type="Proteomes" id="UP000514509"/>
    </source>
</evidence>
<evidence type="ECO:0000256" key="6">
    <source>
        <dbReference type="ARBA" id="ARBA00012865"/>
    </source>
</evidence>
<dbReference type="InterPro" id="IPR001279">
    <property type="entry name" value="Metallo-B-lactamas"/>
</dbReference>
<comment type="catalytic activity">
    <reaction evidence="1">
        <text>a beta-lactam + H2O = a substituted beta-amino acid</text>
        <dbReference type="Rhea" id="RHEA:20401"/>
        <dbReference type="ChEBI" id="CHEBI:15377"/>
        <dbReference type="ChEBI" id="CHEBI:35627"/>
        <dbReference type="ChEBI" id="CHEBI:140347"/>
        <dbReference type="EC" id="3.5.2.6"/>
    </reaction>
</comment>
<evidence type="ECO:0000256" key="2">
    <source>
        <dbReference type="ARBA" id="ARBA00001947"/>
    </source>
</evidence>
<dbReference type="PROSITE" id="PS00744">
    <property type="entry name" value="BETA_LACTAMASE_B_2"/>
    <property type="match status" value="1"/>
</dbReference>
<dbReference type="EMBL" id="CP055153">
    <property type="protein sequence ID" value="QMU27239.1"/>
    <property type="molecule type" value="Genomic_DNA"/>
</dbReference>
<evidence type="ECO:0000256" key="5">
    <source>
        <dbReference type="ARBA" id="ARBA00011245"/>
    </source>
</evidence>
<dbReference type="NCBIfam" id="NF012229">
    <property type="entry name" value="bla_class_B_core"/>
    <property type="match status" value="1"/>
</dbReference>
<evidence type="ECO:0000256" key="4">
    <source>
        <dbReference type="ARBA" id="ARBA00005250"/>
    </source>
</evidence>
<protein>
    <recommendedName>
        <fullName evidence="6">beta-lactamase</fullName>
        <ecNumber evidence="6">3.5.2.6</ecNumber>
    </recommendedName>
</protein>
<sequence>MLKYLPFLISTLLLFGCHSTKISETNKITKTENLTLQQITEHVYQHTSFLQTESFGKVSCNGMIVFNKNEAIIFDTPPDNKTSLELINWVEQDLHCQVKAIIPTHFHSDCLGGLEEFHKHNIPSYANNLTVKTAQEKNLMVPQNGFSNFLELKVGGKKVIAEYFGEGHTKDNIIGYFPDEKIMFGGCLIKELSATKGNLEDANTTNWPVTVTKLKEKYSNLTLIIPGHGKPGGTELLDYTINLFAQK</sequence>
<proteinExistence type="inferred from homology"/>
<dbReference type="RefSeq" id="WP_182414439.1">
    <property type="nucleotide sequence ID" value="NZ_CP055153.1"/>
</dbReference>
<dbReference type="SMART" id="SM00849">
    <property type="entry name" value="Lactamase_B"/>
    <property type="match status" value="1"/>
</dbReference>
<dbReference type="GO" id="GO:0008270">
    <property type="term" value="F:zinc ion binding"/>
    <property type="evidence" value="ECO:0007669"/>
    <property type="project" value="InterPro"/>
</dbReference>
<dbReference type="GO" id="GO:0042597">
    <property type="term" value="C:periplasmic space"/>
    <property type="evidence" value="ECO:0007669"/>
    <property type="project" value="UniProtKB-SubCell"/>
</dbReference>
<evidence type="ECO:0000256" key="10">
    <source>
        <dbReference type="ARBA" id="ARBA00022801"/>
    </source>
</evidence>
<keyword evidence="8" id="KW-0732">Signal</keyword>
<keyword evidence="9" id="KW-0574">Periplasm</keyword>
<dbReference type="AlphaFoldDB" id="A0A7L7L4D5"/>
<keyword evidence="10 14" id="KW-0378">Hydrolase</keyword>
<keyword evidence="12" id="KW-0046">Antibiotic resistance</keyword>
<reference evidence="14 15" key="1">
    <citation type="submission" date="2020-06" db="EMBL/GenBank/DDBJ databases">
        <authorList>
            <person name="Hwang Y.J."/>
        </authorList>
    </citation>
    <scope>NUCLEOTIDE SEQUENCE [LARGE SCALE GENOMIC DNA]</scope>
    <source>
        <strain evidence="14 15">KUDC8001</strain>
    </source>
</reference>
<dbReference type="NCBIfam" id="NF033088">
    <property type="entry name" value="bla_subclass_B1"/>
    <property type="match status" value="1"/>
</dbReference>
<dbReference type="GO" id="GO:0046677">
    <property type="term" value="P:response to antibiotic"/>
    <property type="evidence" value="ECO:0007669"/>
    <property type="project" value="UniProtKB-KW"/>
</dbReference>
<evidence type="ECO:0000256" key="1">
    <source>
        <dbReference type="ARBA" id="ARBA00001526"/>
    </source>
</evidence>
<organism evidence="14 15">
    <name type="scientific">Adhaeribacter radiodurans</name>
    <dbReference type="NCBI Taxonomy" id="2745197"/>
    <lineage>
        <taxon>Bacteria</taxon>
        <taxon>Pseudomonadati</taxon>
        <taxon>Bacteroidota</taxon>
        <taxon>Cytophagia</taxon>
        <taxon>Cytophagales</taxon>
        <taxon>Hymenobacteraceae</taxon>
        <taxon>Adhaeribacter</taxon>
    </lineage>
</organism>
<evidence type="ECO:0000313" key="14">
    <source>
        <dbReference type="EMBL" id="QMU27239.1"/>
    </source>
</evidence>
<keyword evidence="11" id="KW-0862">Zinc</keyword>
<dbReference type="InterPro" id="IPR050855">
    <property type="entry name" value="NDM-1-like"/>
</dbReference>
<reference evidence="14 15" key="2">
    <citation type="submission" date="2020-08" db="EMBL/GenBank/DDBJ databases">
        <title>Adhaeribacter dokdonensis sp. nov., isolated from the rhizosphere of Elymus tsukushiensis, a plant native to the Dokdo Islands, Republic of Korea.</title>
        <authorList>
            <person name="Ghim S.Y."/>
        </authorList>
    </citation>
    <scope>NUCLEOTIDE SEQUENCE [LARGE SCALE GENOMIC DNA]</scope>
    <source>
        <strain evidence="14 15">KUDC8001</strain>
    </source>
</reference>
<accession>A0A7L7L4D5</accession>
<dbReference type="PANTHER" id="PTHR42951">
    <property type="entry name" value="METALLO-BETA-LACTAMASE DOMAIN-CONTAINING"/>
    <property type="match status" value="1"/>
</dbReference>
<dbReference type="PANTHER" id="PTHR42951:SF4">
    <property type="entry name" value="ACYL-COENZYME A THIOESTERASE MBLAC2"/>
    <property type="match status" value="1"/>
</dbReference>
<evidence type="ECO:0000256" key="9">
    <source>
        <dbReference type="ARBA" id="ARBA00022764"/>
    </source>
</evidence>
<dbReference type="SUPFAM" id="SSF56281">
    <property type="entry name" value="Metallo-hydrolase/oxidoreductase"/>
    <property type="match status" value="1"/>
</dbReference>
<keyword evidence="7" id="KW-0479">Metal-binding</keyword>
<dbReference type="PROSITE" id="PS51257">
    <property type="entry name" value="PROKAR_LIPOPROTEIN"/>
    <property type="match status" value="1"/>
</dbReference>
<gene>
    <name evidence="14" type="primary">bla</name>
    <name evidence="14" type="ORF">HUW48_03970</name>
</gene>
<evidence type="ECO:0000256" key="7">
    <source>
        <dbReference type="ARBA" id="ARBA00022723"/>
    </source>
</evidence>
<feature type="domain" description="Metallo-beta-lactamase" evidence="13">
    <location>
        <begin position="59"/>
        <end position="228"/>
    </location>
</feature>
<evidence type="ECO:0000256" key="12">
    <source>
        <dbReference type="ARBA" id="ARBA00023251"/>
    </source>
</evidence>
<dbReference type="InterPro" id="IPR058199">
    <property type="entry name" value="BlaB//VIM/IMP-1"/>
</dbReference>
<evidence type="ECO:0000259" key="13">
    <source>
        <dbReference type="SMART" id="SM00849"/>
    </source>
</evidence>
<dbReference type="GO" id="GO:0017001">
    <property type="term" value="P:antibiotic catabolic process"/>
    <property type="evidence" value="ECO:0007669"/>
    <property type="project" value="InterPro"/>
</dbReference>
<dbReference type="GO" id="GO:0008800">
    <property type="term" value="F:beta-lactamase activity"/>
    <property type="evidence" value="ECO:0007669"/>
    <property type="project" value="UniProtKB-EC"/>
</dbReference>